<protein>
    <submittedName>
        <fullName evidence="1">Uncharacterized protein</fullName>
    </submittedName>
</protein>
<evidence type="ECO:0000313" key="1">
    <source>
        <dbReference type="EMBL" id="PNG10197.1"/>
    </source>
</evidence>
<comment type="caution">
    <text evidence="1">The sequence shown here is derived from an EMBL/GenBank/DDBJ whole genome shotgun (WGS) entry which is preliminary data.</text>
</comment>
<dbReference type="AlphaFoldDB" id="A0A2N8T612"/>
<reference evidence="1 2" key="1">
    <citation type="submission" date="2018-01" db="EMBL/GenBank/DDBJ databases">
        <title>Denitrification phenotypes of diverse strains of Pseudomonas stutzeri.</title>
        <authorList>
            <person name="Milligan D.A."/>
            <person name="Bergaust L."/>
            <person name="Bakken L.R."/>
            <person name="Frostegard A."/>
        </authorList>
    </citation>
    <scope>NUCLEOTIDE SEQUENCE [LARGE SCALE GENOMIC DNA]</scope>
    <source>
        <strain evidence="1 2">24a75</strain>
    </source>
</reference>
<proteinExistence type="predicted"/>
<name>A0A2N8T612_STUST</name>
<accession>A0A2N8T612</accession>
<gene>
    <name evidence="1" type="ORF">CXK94_08385</name>
</gene>
<dbReference type="EMBL" id="POUT01000003">
    <property type="protein sequence ID" value="PNG10197.1"/>
    <property type="molecule type" value="Genomic_DNA"/>
</dbReference>
<organism evidence="1 2">
    <name type="scientific">Stutzerimonas stutzeri</name>
    <name type="common">Pseudomonas stutzeri</name>
    <dbReference type="NCBI Taxonomy" id="316"/>
    <lineage>
        <taxon>Bacteria</taxon>
        <taxon>Pseudomonadati</taxon>
        <taxon>Pseudomonadota</taxon>
        <taxon>Gammaproteobacteria</taxon>
        <taxon>Pseudomonadales</taxon>
        <taxon>Pseudomonadaceae</taxon>
        <taxon>Stutzerimonas</taxon>
    </lineage>
</organism>
<dbReference type="Proteomes" id="UP000236023">
    <property type="component" value="Unassembled WGS sequence"/>
</dbReference>
<sequence>MRALIEPHKAEIIAKAVELAKAGDPQSLRLCLERLAPAPRPEAEKVVVPGLADAPTLQAKATAILAAVAGGQISAEAGDKLLRMLDTYGKAVVLDEHERRLRAIEEGKPRPGVAALLGDRYDAEGLV</sequence>
<evidence type="ECO:0000313" key="2">
    <source>
        <dbReference type="Proteomes" id="UP000236023"/>
    </source>
</evidence>